<keyword evidence="1" id="KW-0175">Coiled coil</keyword>
<feature type="non-terminal residue" evidence="2">
    <location>
        <position position="1"/>
    </location>
</feature>
<protein>
    <submittedName>
        <fullName evidence="2">Uncharacterized protein</fullName>
    </submittedName>
</protein>
<reference evidence="2" key="1">
    <citation type="submission" date="2013-11" db="EMBL/GenBank/DDBJ databases">
        <title>The Genome Sequence of Phytophthora parasitica IAC_01/95.</title>
        <authorList>
            <consortium name="The Broad Institute Genomics Platform"/>
            <person name="Russ C."/>
            <person name="Tyler B."/>
            <person name="Panabieres F."/>
            <person name="Shan W."/>
            <person name="Tripathy S."/>
            <person name="Grunwald N."/>
            <person name="Machado M."/>
            <person name="Johnson C.S."/>
            <person name="Arredondo F."/>
            <person name="Hong C."/>
            <person name="Coffey M."/>
            <person name="Young S.K."/>
            <person name="Zeng Q."/>
            <person name="Gargeya S."/>
            <person name="Fitzgerald M."/>
            <person name="Abouelleil A."/>
            <person name="Alvarado L."/>
            <person name="Chapman S.B."/>
            <person name="Gainer-Dewar J."/>
            <person name="Goldberg J."/>
            <person name="Griggs A."/>
            <person name="Gujja S."/>
            <person name="Hansen M."/>
            <person name="Howarth C."/>
            <person name="Imamovic A."/>
            <person name="Ireland A."/>
            <person name="Larimer J."/>
            <person name="McCowan C."/>
            <person name="Murphy C."/>
            <person name="Pearson M."/>
            <person name="Poon T.W."/>
            <person name="Priest M."/>
            <person name="Roberts A."/>
            <person name="Saif S."/>
            <person name="Shea T."/>
            <person name="Sykes S."/>
            <person name="Wortman J."/>
            <person name="Nusbaum C."/>
            <person name="Birren B."/>
        </authorList>
    </citation>
    <scope>NUCLEOTIDE SEQUENCE [LARGE SCALE GENOMIC DNA]</scope>
    <source>
        <strain evidence="2">IAC_01/95</strain>
    </source>
</reference>
<dbReference type="AlphaFoldDB" id="W2NEE4"/>
<sequence>QGITSQQTLDLTMTSLEPAADTLNTEPSTPIRDWAISTTEAWTNEVKAEMRLHRRRACIARCREKTKSKLQQMRRERDCLEQEVKQCLASLNDDTNKDDDSVDACNTKRELCRLAHESDVLRTEAASLSKRLQQFDRFFSLVQADTLSFGLFTDNGSSSLTVREAGKVSKWVLSPNHDESGWQVCFPNGEPSFHFHSFTRAGFDDILKLCDDTLAVDPPRIEVAGSLLGWTVHRAPLTRRVDGSTISHARFTMRVACSLDDLDAIIVSSSLDSWPLVWTPPSWGYNERKQACCQVLQEFETDAYVLVHNIPGPESSRYISLAQRLPRQRYNGKRSITYVMVIADSEANARKCSTEQSHGNVQWVNEGGSYIKFTEVNPKLIDVRYDHWASCHDEIHAQHLFVRWAEFASGWSQRMAPSNLIGPEHQN</sequence>
<feature type="coiled-coil region" evidence="1">
    <location>
        <begin position="63"/>
        <end position="90"/>
    </location>
</feature>
<accession>W2NEE4</accession>
<evidence type="ECO:0000256" key="1">
    <source>
        <dbReference type="SAM" id="Coils"/>
    </source>
</evidence>
<dbReference type="EMBL" id="KI692930">
    <property type="protein sequence ID" value="ETM46263.1"/>
    <property type="molecule type" value="Genomic_DNA"/>
</dbReference>
<gene>
    <name evidence="2" type="ORF">L914_08816</name>
</gene>
<proteinExistence type="predicted"/>
<name>W2NEE4_PHYNI</name>
<dbReference type="Proteomes" id="UP000054532">
    <property type="component" value="Unassembled WGS sequence"/>
</dbReference>
<dbReference type="VEuPathDB" id="FungiDB:PPTG_17052"/>
<organism evidence="2">
    <name type="scientific">Phytophthora nicotianae</name>
    <name type="common">Potato buckeye rot agent</name>
    <name type="synonym">Phytophthora parasitica</name>
    <dbReference type="NCBI Taxonomy" id="4792"/>
    <lineage>
        <taxon>Eukaryota</taxon>
        <taxon>Sar</taxon>
        <taxon>Stramenopiles</taxon>
        <taxon>Oomycota</taxon>
        <taxon>Peronosporomycetes</taxon>
        <taxon>Peronosporales</taxon>
        <taxon>Peronosporaceae</taxon>
        <taxon>Phytophthora</taxon>
    </lineage>
</organism>
<evidence type="ECO:0000313" key="2">
    <source>
        <dbReference type="EMBL" id="ETM46263.1"/>
    </source>
</evidence>